<dbReference type="PANTHER" id="PTHR37535">
    <property type="entry name" value="FLUG DOMAIN PROTEIN"/>
    <property type="match status" value="1"/>
</dbReference>
<dbReference type="AlphaFoldDB" id="A0A9P9XU68"/>
<reference evidence="1" key="1">
    <citation type="journal article" date="2021" name="J Fungi (Basel)">
        <title>Genomic and Metabolomic Analyses of the Marine Fungus Emericellopsis cladophorae: Insights into Saltwater Adaptability Mechanisms and Its Biosynthetic Potential.</title>
        <authorList>
            <person name="Goncalves M.F.M."/>
            <person name="Hilario S."/>
            <person name="Van de Peer Y."/>
            <person name="Esteves A.C."/>
            <person name="Alves A."/>
        </authorList>
    </citation>
    <scope>NUCLEOTIDE SEQUENCE</scope>
    <source>
        <strain evidence="1">MUM 19.33</strain>
    </source>
</reference>
<comment type="caution">
    <text evidence="1">The sequence shown here is derived from an EMBL/GenBank/DDBJ whole genome shotgun (WGS) entry which is preliminary data.</text>
</comment>
<dbReference type="OrthoDB" id="4898871at2759"/>
<organism evidence="1 2">
    <name type="scientific">Emericellopsis cladophorae</name>
    <dbReference type="NCBI Taxonomy" id="2686198"/>
    <lineage>
        <taxon>Eukaryota</taxon>
        <taxon>Fungi</taxon>
        <taxon>Dikarya</taxon>
        <taxon>Ascomycota</taxon>
        <taxon>Pezizomycotina</taxon>
        <taxon>Sordariomycetes</taxon>
        <taxon>Hypocreomycetidae</taxon>
        <taxon>Hypocreales</taxon>
        <taxon>Bionectriaceae</taxon>
        <taxon>Emericellopsis</taxon>
    </lineage>
</organism>
<proteinExistence type="predicted"/>
<evidence type="ECO:0000313" key="2">
    <source>
        <dbReference type="Proteomes" id="UP001055219"/>
    </source>
</evidence>
<reference evidence="1" key="2">
    <citation type="submission" date="2022-07" db="EMBL/GenBank/DDBJ databases">
        <authorList>
            <person name="Goncalves M.F.M."/>
            <person name="Hilario S."/>
            <person name="Van De Peer Y."/>
            <person name="Esteves A.C."/>
            <person name="Alves A."/>
        </authorList>
    </citation>
    <scope>NUCLEOTIDE SEQUENCE</scope>
    <source>
        <strain evidence="1">MUM 19.33</strain>
    </source>
</reference>
<gene>
    <name evidence="1" type="ORF">J7T54_002767</name>
</gene>
<dbReference type="Pfam" id="PF11917">
    <property type="entry name" value="DUF3435"/>
    <property type="match status" value="1"/>
</dbReference>
<accession>A0A9P9XU68</accession>
<sequence length="567" mass="65786">MSPPHRSLRDANEYTTHHADFVERFTQREKQQRTWKINSEGTSWEYWRQYKQLYSSVTGKYVDRNDSREVLKWHDAYLVPKYSFRPPNIDGKPVLGPDDLLVLQTFNIAYDTGIFTLERQRIQLSGSYLILGCTGARPAEVVDNEKNKPRDGSWEELWGGQASLQDDDAEAKSTDEVPDKNSRLLEDILSQESEGRGRPKALCYKDVSLIVVRHPDTNEDVLAMAIKFIHHKGSHSKPKPTIFFFIAIKRLIFCPILAIISLALDDEAFDAPSLTTAERVFRIKSRGPVQCTHLRWKQKWLERPIFRGFDGSSTSEEKALPYYKLRDDMERQTLDAGFEEPIGPKGFRRGAANAANGKAPNAVRDQVMRHDPKWATFNSAYINEKVEFHLQNAFLDEPMEDGLIKFFTHISIMRDPRASYDMVPEEVWRTLPPDPDIAALEAQRGVRRLSNKIRNKRAQRNKALRQEHKKYYFYNRPTWDIEKQTMNAFEDDEEEEDGGAANHIQPPIELRIPERARLAEILCHHPDNLNRIELRRLRIEATQLMTALCSKKETVRQIMYKPSTEFV</sequence>
<dbReference type="InterPro" id="IPR021842">
    <property type="entry name" value="DUF3435"/>
</dbReference>
<dbReference type="PANTHER" id="PTHR37535:SF4">
    <property type="entry name" value="FLUG DOMAIN-CONTAINING PROTEIN"/>
    <property type="match status" value="1"/>
</dbReference>
<protein>
    <submittedName>
        <fullName evidence="1">Uncharacterized protein</fullName>
    </submittedName>
</protein>
<dbReference type="EMBL" id="JAGIXG020000143">
    <property type="protein sequence ID" value="KAI6777633.1"/>
    <property type="molecule type" value="Genomic_DNA"/>
</dbReference>
<evidence type="ECO:0000313" key="1">
    <source>
        <dbReference type="EMBL" id="KAI6777633.1"/>
    </source>
</evidence>
<name>A0A9P9XU68_9HYPO</name>
<keyword evidence="2" id="KW-1185">Reference proteome</keyword>
<dbReference type="GeneID" id="75829275"/>
<dbReference type="Proteomes" id="UP001055219">
    <property type="component" value="Unassembled WGS sequence"/>
</dbReference>
<dbReference type="RefSeq" id="XP_051358489.1">
    <property type="nucleotide sequence ID" value="XM_051510626.1"/>
</dbReference>